<dbReference type="RefSeq" id="WP_109516158.1">
    <property type="nucleotide sequence ID" value="NZ_JBHSCH010000006.1"/>
</dbReference>
<comment type="caution">
    <text evidence="2">The sequence shown here is derived from an EMBL/GenBank/DDBJ whole genome shotgun (WGS) entry which is preliminary data.</text>
</comment>
<gene>
    <name evidence="2" type="ORF">CR165_06495</name>
</gene>
<dbReference type="EMBL" id="PDOA01000003">
    <property type="protein sequence ID" value="PWC29587.1"/>
    <property type="molecule type" value="Genomic_DNA"/>
</dbReference>
<name>A0A2U1V6Q1_9PROT</name>
<sequence length="114" mass="13207">MLVNHPEAAHWPVDPSRLDLVEEFRRKPRGPHSDELQKLLHRMRWSGVGRRHVLVVLEPNRRWMLARMPGRRGAPVETFPNQVFTSLAEAEWAVFALRWEALTGQTLAPSRTTP</sequence>
<feature type="domain" description="N,N-dimethylformamidase alpha subunit" evidence="1">
    <location>
        <begin position="19"/>
        <end position="103"/>
    </location>
</feature>
<protein>
    <recommendedName>
        <fullName evidence="1">N,N-dimethylformamidase alpha subunit domain-containing protein</fullName>
    </recommendedName>
</protein>
<dbReference type="OrthoDB" id="7068805at2"/>
<dbReference type="Pfam" id="PF26354">
    <property type="entry name" value="DMF_alpha"/>
    <property type="match status" value="1"/>
</dbReference>
<accession>A0A2U1V6Q1</accession>
<keyword evidence="3" id="KW-1185">Reference proteome</keyword>
<dbReference type="InterPro" id="IPR058713">
    <property type="entry name" value="DMF_alpha_dom"/>
</dbReference>
<dbReference type="AlphaFoldDB" id="A0A2U1V6Q1"/>
<proteinExistence type="predicted"/>
<dbReference type="Proteomes" id="UP000245048">
    <property type="component" value="Unassembled WGS sequence"/>
</dbReference>
<evidence type="ECO:0000313" key="3">
    <source>
        <dbReference type="Proteomes" id="UP000245048"/>
    </source>
</evidence>
<reference evidence="3" key="1">
    <citation type="submission" date="2017-10" db="EMBL/GenBank/DDBJ databases">
        <authorList>
            <person name="Toshchakov S.V."/>
            <person name="Goeva M.A."/>
        </authorList>
    </citation>
    <scope>NUCLEOTIDE SEQUENCE [LARGE SCALE GENOMIC DNA]</scope>
    <source>
        <strain evidence="3">JR1/69-1-13</strain>
    </source>
</reference>
<organism evidence="2 3">
    <name type="scientific">Teichococcus aestuarii</name>
    <dbReference type="NCBI Taxonomy" id="568898"/>
    <lineage>
        <taxon>Bacteria</taxon>
        <taxon>Pseudomonadati</taxon>
        <taxon>Pseudomonadota</taxon>
        <taxon>Alphaproteobacteria</taxon>
        <taxon>Acetobacterales</taxon>
        <taxon>Roseomonadaceae</taxon>
        <taxon>Roseomonas</taxon>
    </lineage>
</organism>
<evidence type="ECO:0000259" key="1">
    <source>
        <dbReference type="Pfam" id="PF26354"/>
    </source>
</evidence>
<evidence type="ECO:0000313" key="2">
    <source>
        <dbReference type="EMBL" id="PWC29587.1"/>
    </source>
</evidence>